<feature type="non-terminal residue" evidence="1">
    <location>
        <position position="1"/>
    </location>
</feature>
<evidence type="ECO:0000313" key="1">
    <source>
        <dbReference type="EMBL" id="KMZ77330.1"/>
    </source>
</evidence>
<gene>
    <name evidence="1" type="ORF">PVIIG_05300</name>
</gene>
<name>A0A0J9S3I7_PLAVI</name>
<dbReference type="AlphaFoldDB" id="A0A0J9S3I7"/>
<proteinExistence type="predicted"/>
<protein>
    <submittedName>
        <fullName evidence="1">Uncharacterized protein</fullName>
    </submittedName>
</protein>
<dbReference type="Pfam" id="PF05795">
    <property type="entry name" value="Plasmodium_Vir"/>
    <property type="match status" value="1"/>
</dbReference>
<accession>A0A0J9S3I7</accession>
<reference evidence="1 2" key="1">
    <citation type="submission" date="2011-08" db="EMBL/GenBank/DDBJ databases">
        <title>The Genome Sequence of Plasmodium vivax India VII.</title>
        <authorList>
            <consortium name="The Broad Institute Genome Sequencing Platform"/>
            <consortium name="The Broad Institute Genome Sequencing Center for Infectious Disease"/>
            <person name="Neafsey D."/>
            <person name="Carlton J."/>
            <person name="Barnwell J."/>
            <person name="Collins W."/>
            <person name="Escalante A."/>
            <person name="Mullikin J."/>
            <person name="Saul A."/>
            <person name="Guigo R."/>
            <person name="Camara F."/>
            <person name="Young S.K."/>
            <person name="Zeng Q."/>
            <person name="Gargeya S."/>
            <person name="Fitzgerald M."/>
            <person name="Haas B."/>
            <person name="Abouelleil A."/>
            <person name="Alvarado L."/>
            <person name="Arachchi H.M."/>
            <person name="Berlin A."/>
            <person name="Brown A."/>
            <person name="Chapman S.B."/>
            <person name="Chen Z."/>
            <person name="Dunbar C."/>
            <person name="Freedman E."/>
            <person name="Gearin G."/>
            <person name="Gellesch M."/>
            <person name="Goldberg J."/>
            <person name="Griggs A."/>
            <person name="Gujja S."/>
            <person name="Heiman D."/>
            <person name="Howarth C."/>
            <person name="Larson L."/>
            <person name="Lui A."/>
            <person name="MacDonald P.J.P."/>
            <person name="Montmayeur A."/>
            <person name="Murphy C."/>
            <person name="Neiman D."/>
            <person name="Pearson M."/>
            <person name="Priest M."/>
            <person name="Roberts A."/>
            <person name="Saif S."/>
            <person name="Shea T."/>
            <person name="Shenoy N."/>
            <person name="Sisk P."/>
            <person name="Stolte C."/>
            <person name="Sykes S."/>
            <person name="Wortman J."/>
            <person name="Nusbaum C."/>
            <person name="Birren B."/>
        </authorList>
    </citation>
    <scope>NUCLEOTIDE SEQUENCE [LARGE SCALE GENOMIC DNA]</scope>
    <source>
        <strain evidence="1 2">India VII</strain>
    </source>
</reference>
<dbReference type="EMBL" id="KQ234421">
    <property type="protein sequence ID" value="KMZ77330.1"/>
    <property type="molecule type" value="Genomic_DNA"/>
</dbReference>
<evidence type="ECO:0000313" key="2">
    <source>
        <dbReference type="Proteomes" id="UP000053562"/>
    </source>
</evidence>
<organism evidence="1 2">
    <name type="scientific">Plasmodium vivax India VII</name>
    <dbReference type="NCBI Taxonomy" id="1077284"/>
    <lineage>
        <taxon>Eukaryota</taxon>
        <taxon>Sar</taxon>
        <taxon>Alveolata</taxon>
        <taxon>Apicomplexa</taxon>
        <taxon>Aconoidasida</taxon>
        <taxon>Haemosporida</taxon>
        <taxon>Plasmodiidae</taxon>
        <taxon>Plasmodium</taxon>
        <taxon>Plasmodium (Plasmodium)</taxon>
    </lineage>
</organism>
<dbReference type="InterPro" id="IPR008780">
    <property type="entry name" value="Plasmodium_Vir"/>
</dbReference>
<sequence length="92" mass="10977">YTYVHFLLKRKPIYNTTIKITLKVIKQECKKACSSYTNNNEKLEDYCQKIFNYLSKLHNLSTNGIFEGCHYLNYWMHNDVKKLVSDNILGFM</sequence>
<dbReference type="Proteomes" id="UP000053562">
    <property type="component" value="Unassembled WGS sequence"/>
</dbReference>